<keyword evidence="3" id="KW-1185">Reference proteome</keyword>
<protein>
    <submittedName>
        <fullName evidence="2">G3E family GTPase</fullName>
    </submittedName>
</protein>
<organism evidence="2 3">
    <name type="scientific">Bradyrhizobium ottawaense</name>
    <dbReference type="NCBI Taxonomy" id="931866"/>
    <lineage>
        <taxon>Bacteria</taxon>
        <taxon>Pseudomonadati</taxon>
        <taxon>Pseudomonadota</taxon>
        <taxon>Alphaproteobacteria</taxon>
        <taxon>Hyphomicrobiales</taxon>
        <taxon>Nitrobacteraceae</taxon>
        <taxon>Bradyrhizobium</taxon>
    </lineage>
</organism>
<feature type="compositionally biased region" description="Basic and acidic residues" evidence="1">
    <location>
        <begin position="16"/>
        <end position="26"/>
    </location>
</feature>
<feature type="compositionally biased region" description="Basic and acidic residues" evidence="1">
    <location>
        <begin position="118"/>
        <end position="145"/>
    </location>
</feature>
<sequence length="216" mass="25275">MPKAILPRLSPQAKIVPDHDDGDDRRHIHQQMNVVDQHENDREQRSQSHEQQRPRRHQQQNERQRTAIDVEMAERVHEVLEEERRARNEDEQRQRFRGEAKALLKQPCVQGQRHQPRHPADREHRPDRHLVREQRDGGTDQRALDEAEMVVDQEMDVGDVRRQLDLVNEHADDDRRVDREQESPGIVLDRSDHAAPGLARSTSAVVPGKRSATRDP</sequence>
<dbReference type="EMBL" id="JBGBZJ010000003">
    <property type="protein sequence ID" value="MEY9453734.1"/>
    <property type="molecule type" value="Genomic_DNA"/>
</dbReference>
<feature type="region of interest" description="Disordered" evidence="1">
    <location>
        <begin position="1"/>
        <end position="146"/>
    </location>
</feature>
<accession>A0ABV4FQ51</accession>
<name>A0ABV4FQ51_9BRAD</name>
<evidence type="ECO:0000313" key="2">
    <source>
        <dbReference type="EMBL" id="MEY9453734.1"/>
    </source>
</evidence>
<evidence type="ECO:0000313" key="3">
    <source>
        <dbReference type="Proteomes" id="UP001565369"/>
    </source>
</evidence>
<reference evidence="2 3" key="1">
    <citation type="submission" date="2024-07" db="EMBL/GenBank/DDBJ databases">
        <title>Genomic Encyclopedia of Type Strains, Phase V (KMG-V): Genome sequencing to study the core and pangenomes of soil and plant-associated prokaryotes.</title>
        <authorList>
            <person name="Whitman W."/>
        </authorList>
    </citation>
    <scope>NUCLEOTIDE SEQUENCE [LARGE SCALE GENOMIC DNA]</scope>
    <source>
        <strain evidence="2 3">USDA 152</strain>
    </source>
</reference>
<proteinExistence type="predicted"/>
<dbReference type="Proteomes" id="UP001565369">
    <property type="component" value="Unassembled WGS sequence"/>
</dbReference>
<feature type="compositionally biased region" description="Basic and acidic residues" evidence="1">
    <location>
        <begin position="165"/>
        <end position="182"/>
    </location>
</feature>
<evidence type="ECO:0000256" key="1">
    <source>
        <dbReference type="SAM" id="MobiDB-lite"/>
    </source>
</evidence>
<feature type="region of interest" description="Disordered" evidence="1">
    <location>
        <begin position="165"/>
        <end position="216"/>
    </location>
</feature>
<feature type="compositionally biased region" description="Basic and acidic residues" evidence="1">
    <location>
        <begin position="36"/>
        <end position="102"/>
    </location>
</feature>
<gene>
    <name evidence="2" type="ORF">ABIG07_002682</name>
</gene>
<comment type="caution">
    <text evidence="2">The sequence shown here is derived from an EMBL/GenBank/DDBJ whole genome shotgun (WGS) entry which is preliminary data.</text>
</comment>